<gene>
    <name evidence="2" type="ORF">DFR40_3334</name>
</gene>
<keyword evidence="1" id="KW-0732">Signal</keyword>
<keyword evidence="3" id="KW-1185">Reference proteome</keyword>
<evidence type="ECO:0000313" key="3">
    <source>
        <dbReference type="Proteomes" id="UP000270626"/>
    </source>
</evidence>
<organism evidence="2 3">
    <name type="scientific">Azonexus fungiphilus</name>
    <dbReference type="NCBI Taxonomy" id="146940"/>
    <lineage>
        <taxon>Bacteria</taxon>
        <taxon>Pseudomonadati</taxon>
        <taxon>Pseudomonadota</taxon>
        <taxon>Betaproteobacteria</taxon>
        <taxon>Rhodocyclales</taxon>
        <taxon>Azonexaceae</taxon>
        <taxon>Azonexus</taxon>
    </lineage>
</organism>
<evidence type="ECO:0000313" key="2">
    <source>
        <dbReference type="EMBL" id="RKT49668.1"/>
    </source>
</evidence>
<sequence>MPRPPFLAACTALALLCALPATAPAACADLPPSTLKVVRVEREHKLNFSYGHRTLRNLGDDHQRRDIAVLGLARGVATAKAKVSGKIFPAGDRRHECASFAIEVEYGFDPVTVYVGREFPPGTCGHDEIYRHELRHVEVYRAQARAIEAEITQALQQRFARETPWYAPAGTSVGQLRQELDQRWMPYIVRLLDQSKAAQRAIDSPEEYARIEQSCAGEIRRVIDASR</sequence>
<dbReference type="EMBL" id="RBXP01000020">
    <property type="protein sequence ID" value="RKT49668.1"/>
    <property type="molecule type" value="Genomic_DNA"/>
</dbReference>
<protein>
    <recommendedName>
        <fullName evidence="4">Secreted Zn-dependent protease</fullName>
    </recommendedName>
</protein>
<feature type="chain" id="PRO_5019739349" description="Secreted Zn-dependent protease" evidence="1">
    <location>
        <begin position="26"/>
        <end position="227"/>
    </location>
</feature>
<evidence type="ECO:0008006" key="4">
    <source>
        <dbReference type="Google" id="ProtNLM"/>
    </source>
</evidence>
<feature type="signal peptide" evidence="1">
    <location>
        <begin position="1"/>
        <end position="25"/>
    </location>
</feature>
<dbReference type="AlphaFoldDB" id="A0A495VPI0"/>
<evidence type="ECO:0000256" key="1">
    <source>
        <dbReference type="SAM" id="SignalP"/>
    </source>
</evidence>
<dbReference type="Proteomes" id="UP000270626">
    <property type="component" value="Unassembled WGS sequence"/>
</dbReference>
<name>A0A495VPI0_9RHOO</name>
<proteinExistence type="predicted"/>
<reference evidence="2 3" key="1">
    <citation type="submission" date="2018-10" db="EMBL/GenBank/DDBJ databases">
        <title>Genomic Encyclopedia of Type Strains, Phase IV (KMG-IV): sequencing the most valuable type-strain genomes for metagenomic binning, comparative biology and taxonomic classification.</title>
        <authorList>
            <person name="Goeker M."/>
        </authorList>
    </citation>
    <scope>NUCLEOTIDE SEQUENCE [LARGE SCALE GENOMIC DNA]</scope>
    <source>
        <strain evidence="2 3">DSM 23841</strain>
    </source>
</reference>
<comment type="caution">
    <text evidence="2">The sequence shown here is derived from an EMBL/GenBank/DDBJ whole genome shotgun (WGS) entry which is preliminary data.</text>
</comment>
<dbReference type="OrthoDB" id="9180663at2"/>
<accession>A0A495VPI0</accession>